<dbReference type="InterPro" id="IPR030225">
    <property type="entry name" value="SCAP"/>
</dbReference>
<keyword evidence="4" id="KW-0677">Repeat</keyword>
<dbReference type="SMR" id="A0A482WN73"/>
<dbReference type="InParanoid" id="A0A482WN73"/>
<evidence type="ECO:0000256" key="7">
    <source>
        <dbReference type="ARBA" id="ARBA00023136"/>
    </source>
</evidence>
<gene>
    <name evidence="10" type="ORF">LSTR_LSTR011484</name>
</gene>
<feature type="transmembrane region" description="Helical" evidence="8">
    <location>
        <begin position="305"/>
        <end position="329"/>
    </location>
</feature>
<organism evidence="10 11">
    <name type="scientific">Laodelphax striatellus</name>
    <name type="common">Small brown planthopper</name>
    <name type="synonym">Delphax striatella</name>
    <dbReference type="NCBI Taxonomy" id="195883"/>
    <lineage>
        <taxon>Eukaryota</taxon>
        <taxon>Metazoa</taxon>
        <taxon>Ecdysozoa</taxon>
        <taxon>Arthropoda</taxon>
        <taxon>Hexapoda</taxon>
        <taxon>Insecta</taxon>
        <taxon>Pterygota</taxon>
        <taxon>Neoptera</taxon>
        <taxon>Paraneoptera</taxon>
        <taxon>Hemiptera</taxon>
        <taxon>Auchenorrhyncha</taxon>
        <taxon>Fulgoroidea</taxon>
        <taxon>Delphacidae</taxon>
        <taxon>Criomorphinae</taxon>
        <taxon>Laodelphax</taxon>
    </lineage>
</organism>
<comment type="subcellular location">
    <subcellularLocation>
        <location evidence="1">Endoplasmic reticulum</location>
    </subcellularLocation>
    <subcellularLocation>
        <location evidence="2">Golgi apparatus membrane</location>
    </subcellularLocation>
</comment>
<evidence type="ECO:0000256" key="4">
    <source>
        <dbReference type="ARBA" id="ARBA00022737"/>
    </source>
</evidence>
<name>A0A482WN73_LAOST</name>
<dbReference type="EMBL" id="QKKF02029863">
    <property type="protein sequence ID" value="RZF34987.1"/>
    <property type="molecule type" value="Genomic_DNA"/>
</dbReference>
<evidence type="ECO:0000313" key="10">
    <source>
        <dbReference type="EMBL" id="RZF34987.1"/>
    </source>
</evidence>
<keyword evidence="8" id="KW-0812">Transmembrane</keyword>
<dbReference type="GO" id="GO:0045540">
    <property type="term" value="P:regulation of cholesterol biosynthetic process"/>
    <property type="evidence" value="ECO:0007669"/>
    <property type="project" value="TreeGrafter"/>
</dbReference>
<comment type="caution">
    <text evidence="10">The sequence shown here is derived from an EMBL/GenBank/DDBJ whole genome shotgun (WGS) entry which is preliminary data.</text>
</comment>
<dbReference type="InterPro" id="IPR053958">
    <property type="entry name" value="HMGCR/SNAP/NPC1-like_SSD"/>
</dbReference>
<evidence type="ECO:0000256" key="1">
    <source>
        <dbReference type="ARBA" id="ARBA00004240"/>
    </source>
</evidence>
<dbReference type="PANTHER" id="PTHR46378">
    <property type="entry name" value="STEROL REGULATORY ELEMENT-BINDING PROTEIN CLEAVAGE-ACTIVATING PROTEIN"/>
    <property type="match status" value="1"/>
</dbReference>
<dbReference type="GO" id="GO:0032933">
    <property type="term" value="P:SREBP signaling pathway"/>
    <property type="evidence" value="ECO:0007669"/>
    <property type="project" value="InterPro"/>
</dbReference>
<dbReference type="PANTHER" id="PTHR46378:SF1">
    <property type="entry name" value="STEROL REGULATORY ELEMENT-BINDING PROTEIN CLEAVAGE-ACTIVATING PROTEIN"/>
    <property type="match status" value="1"/>
</dbReference>
<dbReference type="GO" id="GO:0005789">
    <property type="term" value="C:endoplasmic reticulum membrane"/>
    <property type="evidence" value="ECO:0007669"/>
    <property type="project" value="InterPro"/>
</dbReference>
<dbReference type="GO" id="GO:0032934">
    <property type="term" value="F:sterol binding"/>
    <property type="evidence" value="ECO:0007669"/>
    <property type="project" value="InterPro"/>
</dbReference>
<dbReference type="SUPFAM" id="SSF82866">
    <property type="entry name" value="Multidrug efflux transporter AcrB transmembrane domain"/>
    <property type="match status" value="1"/>
</dbReference>
<keyword evidence="11" id="KW-1185">Reference proteome</keyword>
<evidence type="ECO:0000313" key="11">
    <source>
        <dbReference type="Proteomes" id="UP000291343"/>
    </source>
</evidence>
<accession>A0A482WN73</accession>
<feature type="transmembrane region" description="Helical" evidence="8">
    <location>
        <begin position="341"/>
        <end position="361"/>
    </location>
</feature>
<feature type="domain" description="SSD" evidence="9">
    <location>
        <begin position="274"/>
        <end position="412"/>
    </location>
</feature>
<sequence length="419" mass="46921">MANPRWTETSVPRSLPDRVAQLYYAHGLFCATHPYIVIFLALSLTLLCCYPLLSLPLPGNVPQQYASNGNHSLPDAPRWFQASSPVCYVQQVVMKTAVSPWSDDFLLTDAYRAPLAEVFSLVEVIHNYQHENSSLTLSDVCFHVESAKSKKQRPVLPEFGCLVLSPANFWRQDVHRYTSDTNLISTIYSYQNFQKGKVSLSEVLFGLNMKDTGIKRYPLRKRQRIIQFAVTIVLRHYYKQTKSTDLDGSDSGSGNNSDDSTLHIYYPGEFDYAELAPLSAIYALLFAYVYFFLRKIELVRSKVGIALSAVMTVVSSLAVTLGICFFFGLELAGCGRGRESILLQMFPYLVVTVGFENVIVLTKSVVTTAPHLDVKIRIAQGLSREGWSMTKTLLIEVTIFTVGLLTLVPDIQGEGQTHK</sequence>
<dbReference type="PROSITE" id="PS50156">
    <property type="entry name" value="SSD"/>
    <property type="match status" value="1"/>
</dbReference>
<keyword evidence="8" id="KW-1133">Transmembrane helix</keyword>
<evidence type="ECO:0000256" key="6">
    <source>
        <dbReference type="ARBA" id="ARBA00023034"/>
    </source>
</evidence>
<dbReference type="Proteomes" id="UP000291343">
    <property type="component" value="Unassembled WGS sequence"/>
</dbReference>
<dbReference type="GO" id="GO:0032936">
    <property type="term" value="C:SREBP-SCAP complex"/>
    <property type="evidence" value="ECO:0007669"/>
    <property type="project" value="TreeGrafter"/>
</dbReference>
<dbReference type="AlphaFoldDB" id="A0A482WN73"/>
<evidence type="ECO:0000256" key="3">
    <source>
        <dbReference type="ARBA" id="ARBA00022574"/>
    </source>
</evidence>
<evidence type="ECO:0000259" key="9">
    <source>
        <dbReference type="PROSITE" id="PS50156"/>
    </source>
</evidence>
<dbReference type="InterPro" id="IPR057041">
    <property type="entry name" value="SCAP_N"/>
</dbReference>
<dbReference type="GO" id="GO:0000139">
    <property type="term" value="C:Golgi membrane"/>
    <property type="evidence" value="ECO:0007669"/>
    <property type="project" value="UniProtKB-SubCell"/>
</dbReference>
<proteinExistence type="predicted"/>
<dbReference type="Pfam" id="PF24006">
    <property type="entry name" value="SCAP_N"/>
    <property type="match status" value="1"/>
</dbReference>
<dbReference type="STRING" id="195883.A0A482WN73"/>
<feature type="transmembrane region" description="Helical" evidence="8">
    <location>
        <begin position="275"/>
        <end position="293"/>
    </location>
</feature>
<protein>
    <recommendedName>
        <fullName evidence="9">SSD domain-containing protein</fullName>
    </recommendedName>
</protein>
<keyword evidence="5" id="KW-0256">Endoplasmic reticulum</keyword>
<keyword evidence="3" id="KW-0853">WD repeat</keyword>
<evidence type="ECO:0000256" key="5">
    <source>
        <dbReference type="ARBA" id="ARBA00022824"/>
    </source>
</evidence>
<dbReference type="Pfam" id="PF12349">
    <property type="entry name" value="Sterol-sensing"/>
    <property type="match status" value="1"/>
</dbReference>
<dbReference type="InterPro" id="IPR000731">
    <property type="entry name" value="SSD"/>
</dbReference>
<evidence type="ECO:0000256" key="8">
    <source>
        <dbReference type="SAM" id="Phobius"/>
    </source>
</evidence>
<dbReference type="OrthoDB" id="361494at2759"/>
<reference evidence="10 11" key="1">
    <citation type="journal article" date="2017" name="Gigascience">
        <title>Genome sequence of the small brown planthopper, Laodelphax striatellus.</title>
        <authorList>
            <person name="Zhu J."/>
            <person name="Jiang F."/>
            <person name="Wang X."/>
            <person name="Yang P."/>
            <person name="Bao Y."/>
            <person name="Zhao W."/>
            <person name="Wang W."/>
            <person name="Lu H."/>
            <person name="Wang Q."/>
            <person name="Cui N."/>
            <person name="Li J."/>
            <person name="Chen X."/>
            <person name="Luo L."/>
            <person name="Yu J."/>
            <person name="Kang L."/>
            <person name="Cui F."/>
        </authorList>
    </citation>
    <scope>NUCLEOTIDE SEQUENCE [LARGE SCALE GENOMIC DNA]</scope>
    <source>
        <strain evidence="10">Lst14</strain>
    </source>
</reference>
<evidence type="ECO:0000256" key="2">
    <source>
        <dbReference type="ARBA" id="ARBA00004394"/>
    </source>
</evidence>
<keyword evidence="7 8" id="KW-0472">Membrane</keyword>
<keyword evidence="6" id="KW-0333">Golgi apparatus</keyword>